<evidence type="ECO:0000313" key="1">
    <source>
        <dbReference type="Proteomes" id="UP000235220"/>
    </source>
</evidence>
<protein>
    <submittedName>
        <fullName evidence="2">Uncharacterized protein LOC109007476</fullName>
    </submittedName>
</protein>
<dbReference type="GeneID" id="109007476"/>
<evidence type="ECO:0000313" key="2">
    <source>
        <dbReference type="RefSeq" id="XP_018842692.1"/>
    </source>
</evidence>
<name>A0A2I4GFM6_JUGRE</name>
<organism evidence="1 2">
    <name type="scientific">Juglans regia</name>
    <name type="common">English walnut</name>
    <dbReference type="NCBI Taxonomy" id="51240"/>
    <lineage>
        <taxon>Eukaryota</taxon>
        <taxon>Viridiplantae</taxon>
        <taxon>Streptophyta</taxon>
        <taxon>Embryophyta</taxon>
        <taxon>Tracheophyta</taxon>
        <taxon>Spermatophyta</taxon>
        <taxon>Magnoliopsida</taxon>
        <taxon>eudicotyledons</taxon>
        <taxon>Gunneridae</taxon>
        <taxon>Pentapetalae</taxon>
        <taxon>rosids</taxon>
        <taxon>fabids</taxon>
        <taxon>Fagales</taxon>
        <taxon>Juglandaceae</taxon>
        <taxon>Juglans</taxon>
    </lineage>
</organism>
<dbReference type="Gramene" id="Jr16_06050_p1">
    <property type="protein sequence ID" value="cds.Jr16_06050_p1"/>
    <property type="gene ID" value="Jr16_06050"/>
</dbReference>
<reference evidence="2" key="1">
    <citation type="submission" date="2025-08" db="UniProtKB">
        <authorList>
            <consortium name="RefSeq"/>
        </authorList>
    </citation>
    <scope>IDENTIFICATION</scope>
    <source>
        <tissue evidence="2">Leaves</tissue>
    </source>
</reference>
<accession>A0A2I4GFM6</accession>
<keyword evidence="1" id="KW-1185">Reference proteome</keyword>
<dbReference type="Proteomes" id="UP000235220">
    <property type="component" value="Chromosome 16"/>
</dbReference>
<dbReference type="RefSeq" id="XP_018842692.1">
    <property type="nucleotide sequence ID" value="XM_018987147.2"/>
</dbReference>
<dbReference type="AlphaFoldDB" id="A0A2I4GFM6"/>
<gene>
    <name evidence="2" type="primary">LOC109007476</name>
</gene>
<dbReference type="KEGG" id="jre:109007476"/>
<proteinExistence type="predicted"/>
<sequence>MKVRVRTLGACEGGTPRVSSSFDKAQAKAITRESDKLKIFFASGVDQLAALIVDERVELEEEIRALRSLAILARLEVLKANVEREEVEKAFDMVYSSRQKKKEKEKIAELRWEKALIRDDLARSQGEDD</sequence>